<evidence type="ECO:0000256" key="3">
    <source>
        <dbReference type="ARBA" id="ARBA00009947"/>
    </source>
</evidence>
<dbReference type="Pfam" id="PF04117">
    <property type="entry name" value="Mpv17_PMP22"/>
    <property type="match status" value="1"/>
</dbReference>
<gene>
    <name evidence="9" type="ORF">VMCG_06939</name>
</gene>
<feature type="transmembrane region" description="Helical" evidence="8">
    <location>
        <begin position="457"/>
        <end position="479"/>
    </location>
</feature>
<dbReference type="SUPFAM" id="SSF143113">
    <property type="entry name" value="NAP-like"/>
    <property type="match status" value="1"/>
</dbReference>
<evidence type="ECO:0000256" key="8">
    <source>
        <dbReference type="SAM" id="Phobius"/>
    </source>
</evidence>
<dbReference type="GO" id="GO:0006334">
    <property type="term" value="P:nucleosome assembly"/>
    <property type="evidence" value="ECO:0007669"/>
    <property type="project" value="InterPro"/>
</dbReference>
<dbReference type="Gene3D" id="3.30.1120.90">
    <property type="entry name" value="Nucleosome assembly protein"/>
    <property type="match status" value="1"/>
</dbReference>
<feature type="transmembrane region" description="Helical" evidence="8">
    <location>
        <begin position="419"/>
        <end position="437"/>
    </location>
</feature>
<evidence type="ECO:0000256" key="4">
    <source>
        <dbReference type="ARBA" id="ARBA00022692"/>
    </source>
</evidence>
<dbReference type="AlphaFoldDB" id="A0A423W206"/>
<keyword evidence="5 8" id="KW-1133">Transmembrane helix</keyword>
<evidence type="ECO:0000256" key="1">
    <source>
        <dbReference type="ARBA" id="ARBA00004141"/>
    </source>
</evidence>
<dbReference type="InterPro" id="IPR037231">
    <property type="entry name" value="NAP-like_sf"/>
</dbReference>
<comment type="caution">
    <text evidence="9">The sequence shown here is derived from an EMBL/GenBank/DDBJ whole genome shotgun (WGS) entry which is preliminary data.</text>
</comment>
<evidence type="ECO:0000256" key="5">
    <source>
        <dbReference type="ARBA" id="ARBA00022989"/>
    </source>
</evidence>
<organism evidence="9 10">
    <name type="scientific">Cytospora schulzeri</name>
    <dbReference type="NCBI Taxonomy" id="448051"/>
    <lineage>
        <taxon>Eukaryota</taxon>
        <taxon>Fungi</taxon>
        <taxon>Dikarya</taxon>
        <taxon>Ascomycota</taxon>
        <taxon>Pezizomycotina</taxon>
        <taxon>Sordariomycetes</taxon>
        <taxon>Sordariomycetidae</taxon>
        <taxon>Diaporthales</taxon>
        <taxon>Cytosporaceae</taxon>
        <taxon>Cytospora</taxon>
    </lineage>
</organism>
<feature type="compositionally biased region" description="Acidic residues" evidence="7">
    <location>
        <begin position="263"/>
        <end position="278"/>
    </location>
</feature>
<dbReference type="GO" id="GO:0005634">
    <property type="term" value="C:nucleus"/>
    <property type="evidence" value="ECO:0007669"/>
    <property type="project" value="InterPro"/>
</dbReference>
<dbReference type="OrthoDB" id="19419at2759"/>
<keyword evidence="4 8" id="KW-0812">Transmembrane</keyword>
<dbReference type="Proteomes" id="UP000283895">
    <property type="component" value="Unassembled WGS sequence"/>
</dbReference>
<dbReference type="GO" id="GO:0005778">
    <property type="term" value="C:peroxisomal membrane"/>
    <property type="evidence" value="ECO:0007669"/>
    <property type="project" value="TreeGrafter"/>
</dbReference>
<dbReference type="PANTHER" id="PTHR11266:SF80">
    <property type="entry name" value="PEROXISOMAL MEMBRANE PROTEIN 2"/>
    <property type="match status" value="1"/>
</dbReference>
<evidence type="ECO:0000313" key="9">
    <source>
        <dbReference type="EMBL" id="ROV97356.1"/>
    </source>
</evidence>
<name>A0A423W206_9PEZI</name>
<evidence type="ECO:0000256" key="2">
    <source>
        <dbReference type="ARBA" id="ARBA00006824"/>
    </source>
</evidence>
<keyword evidence="6 8" id="KW-0472">Membrane</keyword>
<keyword evidence="10" id="KW-1185">Reference proteome</keyword>
<evidence type="ECO:0008006" key="11">
    <source>
        <dbReference type="Google" id="ProtNLM"/>
    </source>
</evidence>
<dbReference type="STRING" id="356882.A0A423W206"/>
<feature type="compositionally biased region" description="Basic and acidic residues" evidence="7">
    <location>
        <begin position="378"/>
        <end position="390"/>
    </location>
</feature>
<dbReference type="PANTHER" id="PTHR11266">
    <property type="entry name" value="PEROXISOMAL MEMBRANE PROTEIN 2, PXMP2 MPV17"/>
    <property type="match status" value="1"/>
</dbReference>
<dbReference type="InterPro" id="IPR007248">
    <property type="entry name" value="Mpv17_PMP22"/>
</dbReference>
<evidence type="ECO:0000256" key="6">
    <source>
        <dbReference type="ARBA" id="ARBA00023136"/>
    </source>
</evidence>
<feature type="region of interest" description="Disordered" evidence="7">
    <location>
        <begin position="370"/>
        <end position="390"/>
    </location>
</feature>
<dbReference type="EMBL" id="LKEA01000029">
    <property type="protein sequence ID" value="ROV97356.1"/>
    <property type="molecule type" value="Genomic_DNA"/>
</dbReference>
<comment type="similarity">
    <text evidence="3">Belongs to the nucleosome assembly protein (NAP) family.</text>
</comment>
<feature type="region of interest" description="Disordered" evidence="7">
    <location>
        <begin position="258"/>
        <end position="278"/>
    </location>
</feature>
<protein>
    <recommendedName>
        <fullName evidence="11">BSD domain-containing protein</fullName>
    </recommendedName>
</protein>
<reference evidence="9 10" key="1">
    <citation type="submission" date="2015-09" db="EMBL/GenBank/DDBJ databases">
        <title>Host preference determinants of Valsa canker pathogens revealed by comparative genomics.</title>
        <authorList>
            <person name="Yin Z."/>
            <person name="Huang L."/>
        </authorList>
    </citation>
    <scope>NUCLEOTIDE SEQUENCE [LARGE SCALE GENOMIC DNA]</scope>
    <source>
        <strain evidence="9 10">03-1</strain>
    </source>
</reference>
<accession>A0A423W206</accession>
<evidence type="ECO:0000256" key="7">
    <source>
        <dbReference type="SAM" id="MobiDB-lite"/>
    </source>
</evidence>
<proteinExistence type="inferred from homology"/>
<comment type="subcellular location">
    <subcellularLocation>
        <location evidence="1">Membrane</location>
        <topology evidence="1">Multi-pass membrane protein</topology>
    </subcellularLocation>
</comment>
<evidence type="ECO:0000313" key="10">
    <source>
        <dbReference type="Proteomes" id="UP000283895"/>
    </source>
</evidence>
<dbReference type="InterPro" id="IPR002164">
    <property type="entry name" value="NAP_family"/>
</dbReference>
<comment type="similarity">
    <text evidence="2">Belongs to the peroxisomal membrane protein PXMP2/4 family.</text>
</comment>
<dbReference type="Pfam" id="PF00956">
    <property type="entry name" value="NAP"/>
    <property type="match status" value="1"/>
</dbReference>
<sequence length="488" mass="55057">MSCSAAEEFVIEPQTIKELQLLEAALGDVDTEITAKQYLMTKDILAARQNTIAKIPKFWAVVFDHASSELEAAITSSDLEVFMAALQGMEVLRPEVPASATVSDVGLEKFGEPRSVTIRFHFSENAWFTDSTLEKTFYYRYGKDGSAGLVSEPIRINWKERKDLTEGLTDAAYAFWAAQKQNPDQNLDGVVTGEARKARDAASRQMPEYKALAQRLEESTNGAISFFNFFSYRGRWTSAAESIEAKAELLAKKQAALNGQPTADDDDDDEDEDFPEEDVETFPAGHEVARLLINDMGPLLTTAIRALFLKAAANLTAQLASRWHSQDPFPQPIDRQRILEFAIYGFFQAQLGYCWHIFLERLFPTRHMLPAETPAPPKPEKKDDDEERRISTEGTSTKFLEALKASGSGIRWPSVIGKLVLDQTIGMFTFLSIFLVWTNWFRVETFSEIASIWRAKIFTILYTGWAIWPWVMIINFALVPVEKRQMVG</sequence>